<organism evidence="3 4">
    <name type="scientific">Tautonia sociabilis</name>
    <dbReference type="NCBI Taxonomy" id="2080755"/>
    <lineage>
        <taxon>Bacteria</taxon>
        <taxon>Pseudomonadati</taxon>
        <taxon>Planctomycetota</taxon>
        <taxon>Planctomycetia</taxon>
        <taxon>Isosphaerales</taxon>
        <taxon>Isosphaeraceae</taxon>
        <taxon>Tautonia</taxon>
    </lineage>
</organism>
<evidence type="ECO:0000313" key="4">
    <source>
        <dbReference type="Proteomes" id="UP000280296"/>
    </source>
</evidence>
<protein>
    <submittedName>
        <fullName evidence="3">Polysaccharide pyruvyl transferase family protein</fullName>
    </submittedName>
</protein>
<dbReference type="GO" id="GO:0016740">
    <property type="term" value="F:transferase activity"/>
    <property type="evidence" value="ECO:0007669"/>
    <property type="project" value="UniProtKB-KW"/>
</dbReference>
<dbReference type="AlphaFoldDB" id="A0A432MIH6"/>
<sequence length="456" mass="50059">MKIYLVNDTSDHPNWGCRATTRALRRMIVEREGEITHTLFLERMDQPERFVTSAAGRLFERAVWKAARQVPGGPRLARAAIFGRLDRLYGVGDSIPRTLAQFRRHARHVMEGRCCRPEREALEACDLVLINGEGSIYDRQRKGLMMLFLAYLAKEHFGKPCALVNHTADLSDPATFEIAAAVYPRLDDVTFREPVSAEHCQPILPDATSRIAPDAAFTYEPADREAWAALAGRPGYLSVWPDSADDFDPSLPYVCVGGSSIYFRPDRPSYDPVPAYRALCLRLRSEFGQVVLFAPDGPDVRLLRPLARSLGLPMVGLHTPTQQAVDLLGNAALCISGRFHPSILSLTGGTPIILTTANTHKTAGLLRLIGSEAQPFDALRLGEQLDDVLALARDLVAQGPALRRSLQRRARGLAEAAWRNVSSLEGSGRRVDPGSDLSGGEPGPDPIGRPEAEACR</sequence>
<reference evidence="3 4" key="1">
    <citation type="submission" date="2018-12" db="EMBL/GenBank/DDBJ databases">
        <authorList>
            <person name="Toschakov S.V."/>
        </authorList>
    </citation>
    <scope>NUCLEOTIDE SEQUENCE [LARGE SCALE GENOMIC DNA]</scope>
    <source>
        <strain evidence="3 4">GM2012</strain>
    </source>
</reference>
<dbReference type="EMBL" id="RYZH01000025">
    <property type="protein sequence ID" value="RUL87163.1"/>
    <property type="molecule type" value="Genomic_DNA"/>
</dbReference>
<dbReference type="PANTHER" id="PTHR36836">
    <property type="entry name" value="COLANIC ACID BIOSYNTHESIS PROTEIN WCAK"/>
    <property type="match status" value="1"/>
</dbReference>
<proteinExistence type="predicted"/>
<dbReference type="PANTHER" id="PTHR36836:SF1">
    <property type="entry name" value="COLANIC ACID BIOSYNTHESIS PROTEIN WCAK"/>
    <property type="match status" value="1"/>
</dbReference>
<dbReference type="Pfam" id="PF04230">
    <property type="entry name" value="PS_pyruv_trans"/>
    <property type="match status" value="1"/>
</dbReference>
<dbReference type="InterPro" id="IPR007345">
    <property type="entry name" value="Polysacch_pyruvyl_Trfase"/>
</dbReference>
<accession>A0A432MIH6</accession>
<reference evidence="3 4" key="2">
    <citation type="submission" date="2019-01" db="EMBL/GenBank/DDBJ databases">
        <title>Tautonia sociabilis, a novel thermotolerant planctomycete of Isosphaeraceae family, isolated from a 4000 m deep subterranean habitat.</title>
        <authorList>
            <person name="Kovaleva O.L."/>
            <person name="Elcheninov A.G."/>
            <person name="Van Heerden E."/>
            <person name="Toshchakov S.V."/>
            <person name="Novikov A."/>
            <person name="Bonch-Osmolovskaya E.A."/>
            <person name="Kublanov I.V."/>
        </authorList>
    </citation>
    <scope>NUCLEOTIDE SEQUENCE [LARGE SCALE GENOMIC DNA]</scope>
    <source>
        <strain evidence="3 4">GM2012</strain>
    </source>
</reference>
<comment type="caution">
    <text evidence="3">The sequence shown here is derived from an EMBL/GenBank/DDBJ whole genome shotgun (WGS) entry which is preliminary data.</text>
</comment>
<feature type="region of interest" description="Disordered" evidence="1">
    <location>
        <begin position="421"/>
        <end position="456"/>
    </location>
</feature>
<keyword evidence="3" id="KW-0808">Transferase</keyword>
<dbReference type="Proteomes" id="UP000280296">
    <property type="component" value="Unassembled WGS sequence"/>
</dbReference>
<evidence type="ECO:0000256" key="1">
    <source>
        <dbReference type="SAM" id="MobiDB-lite"/>
    </source>
</evidence>
<dbReference type="RefSeq" id="WP_126726069.1">
    <property type="nucleotide sequence ID" value="NZ_RYZH01000025.1"/>
</dbReference>
<evidence type="ECO:0000259" key="2">
    <source>
        <dbReference type="Pfam" id="PF04230"/>
    </source>
</evidence>
<feature type="domain" description="Polysaccharide pyruvyl transferase" evidence="2">
    <location>
        <begin position="102"/>
        <end position="353"/>
    </location>
</feature>
<gene>
    <name evidence="3" type="ORF">TsocGM_13880</name>
</gene>
<dbReference type="OrthoDB" id="1123495at2"/>
<keyword evidence="4" id="KW-1185">Reference proteome</keyword>
<evidence type="ECO:0000313" key="3">
    <source>
        <dbReference type="EMBL" id="RUL87163.1"/>
    </source>
</evidence>
<name>A0A432MIH6_9BACT</name>